<gene>
    <name evidence="1" type="ORF">SAMN05421666_3260</name>
</gene>
<dbReference type="OrthoDB" id="7846781at2"/>
<evidence type="ECO:0000313" key="2">
    <source>
        <dbReference type="Proteomes" id="UP000186019"/>
    </source>
</evidence>
<dbReference type="EMBL" id="FTNV01000004">
    <property type="protein sequence ID" value="SIS25373.1"/>
    <property type="molecule type" value="Genomic_DNA"/>
</dbReference>
<dbReference type="Proteomes" id="UP000186019">
    <property type="component" value="Unassembled WGS sequence"/>
</dbReference>
<dbReference type="AlphaFoldDB" id="A0A1N7HKP2"/>
<name>A0A1N7HKP2_9RHOB</name>
<protein>
    <submittedName>
        <fullName evidence="1">Uncharacterized protein</fullName>
    </submittedName>
</protein>
<evidence type="ECO:0000313" key="1">
    <source>
        <dbReference type="EMBL" id="SIS25373.1"/>
    </source>
</evidence>
<sequence>MNCLSDGGLIMPEQVLTGRKIAKDRRNHFTGQFTSGPDEGETSGIESHTELCGAHVIIARPGVVGLENQVPCEWQQSNGRKGTHYFDFRVLMADGCRRGAARETGDRGGSMVFSTCFSALPAESSQFQTEA</sequence>
<reference evidence="1 2" key="1">
    <citation type="submission" date="2017-01" db="EMBL/GenBank/DDBJ databases">
        <authorList>
            <person name="Mah S.A."/>
            <person name="Swanson W.J."/>
            <person name="Moy G.W."/>
            <person name="Vacquier V.D."/>
        </authorList>
    </citation>
    <scope>NUCLEOTIDE SEQUENCE [LARGE SCALE GENOMIC DNA]</scope>
    <source>
        <strain evidence="1 2">DSM 29590</strain>
    </source>
</reference>
<dbReference type="RefSeq" id="WP_076535374.1">
    <property type="nucleotide sequence ID" value="NZ_FOAC01000004.1"/>
</dbReference>
<proteinExistence type="predicted"/>
<dbReference type="STRING" id="573024.SAMN05216208_3236"/>
<keyword evidence="2" id="KW-1185">Reference proteome</keyword>
<accession>A0A1N7HKP2</accession>
<organism evidence="1 2">
    <name type="scientific">Roseovarius nanhaiticus</name>
    <dbReference type="NCBI Taxonomy" id="573024"/>
    <lineage>
        <taxon>Bacteria</taxon>
        <taxon>Pseudomonadati</taxon>
        <taxon>Pseudomonadota</taxon>
        <taxon>Alphaproteobacteria</taxon>
        <taxon>Rhodobacterales</taxon>
        <taxon>Roseobacteraceae</taxon>
        <taxon>Roseovarius</taxon>
    </lineage>
</organism>